<sequence>MIARRSNTTTADDAQYGYAPSQTMFFLFLALFGLSMLLRYGAMYYRVWRLVPTATFRGVRQWSSTAYDPSIYYHHRADPTPRLAASSVILSLVVQQLGSE</sequence>
<dbReference type="Proteomes" id="UP001215280">
    <property type="component" value="Unassembled WGS sequence"/>
</dbReference>
<organism evidence="2 3">
    <name type="scientific">Mycena maculata</name>
    <dbReference type="NCBI Taxonomy" id="230809"/>
    <lineage>
        <taxon>Eukaryota</taxon>
        <taxon>Fungi</taxon>
        <taxon>Dikarya</taxon>
        <taxon>Basidiomycota</taxon>
        <taxon>Agaricomycotina</taxon>
        <taxon>Agaricomycetes</taxon>
        <taxon>Agaricomycetidae</taxon>
        <taxon>Agaricales</taxon>
        <taxon>Marasmiineae</taxon>
        <taxon>Mycenaceae</taxon>
        <taxon>Mycena</taxon>
    </lineage>
</organism>
<dbReference type="AlphaFoldDB" id="A0AAD7I9Q2"/>
<accession>A0AAD7I9Q2</accession>
<evidence type="ECO:0000313" key="3">
    <source>
        <dbReference type="Proteomes" id="UP001215280"/>
    </source>
</evidence>
<keyword evidence="3" id="KW-1185">Reference proteome</keyword>
<dbReference type="EMBL" id="JARJLG010000138">
    <property type="protein sequence ID" value="KAJ7738234.1"/>
    <property type="molecule type" value="Genomic_DNA"/>
</dbReference>
<comment type="caution">
    <text evidence="2">The sequence shown here is derived from an EMBL/GenBank/DDBJ whole genome shotgun (WGS) entry which is preliminary data.</text>
</comment>
<keyword evidence="1" id="KW-0472">Membrane</keyword>
<feature type="transmembrane region" description="Helical" evidence="1">
    <location>
        <begin position="24"/>
        <end position="42"/>
    </location>
</feature>
<evidence type="ECO:0000313" key="2">
    <source>
        <dbReference type="EMBL" id="KAJ7738234.1"/>
    </source>
</evidence>
<name>A0AAD7I9Q2_9AGAR</name>
<keyword evidence="1" id="KW-0812">Transmembrane</keyword>
<protein>
    <submittedName>
        <fullName evidence="2">Uncharacterized protein</fullName>
    </submittedName>
</protein>
<keyword evidence="1" id="KW-1133">Transmembrane helix</keyword>
<gene>
    <name evidence="2" type="ORF">DFH07DRAFT_966141</name>
</gene>
<reference evidence="2" key="1">
    <citation type="submission" date="2023-03" db="EMBL/GenBank/DDBJ databases">
        <title>Massive genome expansion in bonnet fungi (Mycena s.s.) driven by repeated elements and novel gene families across ecological guilds.</title>
        <authorList>
            <consortium name="Lawrence Berkeley National Laboratory"/>
            <person name="Harder C.B."/>
            <person name="Miyauchi S."/>
            <person name="Viragh M."/>
            <person name="Kuo A."/>
            <person name="Thoen E."/>
            <person name="Andreopoulos B."/>
            <person name="Lu D."/>
            <person name="Skrede I."/>
            <person name="Drula E."/>
            <person name="Henrissat B."/>
            <person name="Morin E."/>
            <person name="Kohler A."/>
            <person name="Barry K."/>
            <person name="LaButti K."/>
            <person name="Morin E."/>
            <person name="Salamov A."/>
            <person name="Lipzen A."/>
            <person name="Mereny Z."/>
            <person name="Hegedus B."/>
            <person name="Baldrian P."/>
            <person name="Stursova M."/>
            <person name="Weitz H."/>
            <person name="Taylor A."/>
            <person name="Grigoriev I.V."/>
            <person name="Nagy L.G."/>
            <person name="Martin F."/>
            <person name="Kauserud H."/>
        </authorList>
    </citation>
    <scope>NUCLEOTIDE SEQUENCE</scope>
    <source>
        <strain evidence="2">CBHHK188m</strain>
    </source>
</reference>
<evidence type="ECO:0000256" key="1">
    <source>
        <dbReference type="SAM" id="Phobius"/>
    </source>
</evidence>
<proteinExistence type="predicted"/>